<dbReference type="AlphaFoldDB" id="A0A8W8KXT8"/>
<evidence type="ECO:0000256" key="12">
    <source>
        <dbReference type="ARBA" id="ARBA00023180"/>
    </source>
</evidence>
<evidence type="ECO:0000256" key="6">
    <source>
        <dbReference type="ARBA" id="ARBA00022729"/>
    </source>
</evidence>
<comment type="similarity">
    <text evidence="2">Belongs to the Toll-like receptor family.</text>
</comment>
<accession>A0A8W8KXT8</accession>
<name>A0A8W8KXT8_MAGGI</name>
<evidence type="ECO:0000256" key="7">
    <source>
        <dbReference type="ARBA" id="ARBA00022737"/>
    </source>
</evidence>
<dbReference type="InterPro" id="IPR003591">
    <property type="entry name" value="Leu-rich_rpt_typical-subtyp"/>
</dbReference>
<sequence length="624" mass="72810">MGGNAFKNISGLYLTRLELRRSHIFNIDRLTFQMLPHLQYLDLSENKALHSKKLHKAFFGLRNGSLREIRLTNMRLNTLFEDFFLYLSNTSLERVYFDDNIIISNIGDVMSPLSSHLREISFKSNQISNVSFNIVMPKMEVFILSKNKLLSIPNFCYFHSSRTMCPNLKVLDLSDNLISVVKGGKFFRKCLPKIQRLFLGYNKIKTLGKNFISLLPYLVYLSIENLDPNVTLHEYSLNSSSLQYLYMGNRFNVLKYYRNLFNNTRNLRVLDMTGVQFILSHNLEEKMFQLFKPLTGLEELTLKKTSLSTFPVSVFQFMPNLTKLSLQDCYFNQSYLRKLSAPASLKVILLDNNLITSINETNIPNNIDQMSLKSNPFLCTCDLVFFRKWIETNSKRLLGWPNDYTCNLPQEWKGKNLADFHLSYLSCHPINPYIIMAISISFAVLAIATVSCIIYKKRWHIKYYLYLLRAKKRGYEVLGGDDFAYDVFVAYNSDDRIWVISEMIPRLENEEHLKLCLHDRDFQVGKLIVDNITDAMHRSRKILIILSNSFAQSHWCRFETMMAQLRSINHGENTVVVVILENILTKNMNNSLHMLLKSTTFIEWTNERAAKEMFWTRLVSSIKT</sequence>
<feature type="domain" description="TIR" evidence="14">
    <location>
        <begin position="483"/>
        <end position="622"/>
    </location>
</feature>
<protein>
    <recommendedName>
        <fullName evidence="14">TIR domain-containing protein</fullName>
    </recommendedName>
</protein>
<dbReference type="PANTHER" id="PTHR24365">
    <property type="entry name" value="TOLL-LIKE RECEPTOR"/>
    <property type="match status" value="1"/>
</dbReference>
<dbReference type="InterPro" id="IPR035897">
    <property type="entry name" value="Toll_tir_struct_dom_sf"/>
</dbReference>
<reference evidence="15" key="1">
    <citation type="submission" date="2022-08" db="UniProtKB">
        <authorList>
            <consortium name="EnsemblMetazoa"/>
        </authorList>
    </citation>
    <scope>IDENTIFICATION</scope>
    <source>
        <strain evidence="15">05x7-T-G4-1.051#20</strain>
    </source>
</reference>
<keyword evidence="12" id="KW-0325">Glycoprotein</keyword>
<dbReference type="InterPro" id="IPR032675">
    <property type="entry name" value="LRR_dom_sf"/>
</dbReference>
<dbReference type="PANTHER" id="PTHR24365:SF530">
    <property type="entry name" value="MSTPROX-RELATED"/>
    <property type="match status" value="1"/>
</dbReference>
<dbReference type="InterPro" id="IPR001611">
    <property type="entry name" value="Leu-rich_rpt"/>
</dbReference>
<evidence type="ECO:0000256" key="2">
    <source>
        <dbReference type="ARBA" id="ARBA00009634"/>
    </source>
</evidence>
<keyword evidence="16" id="KW-1185">Reference proteome</keyword>
<feature type="transmembrane region" description="Helical" evidence="13">
    <location>
        <begin position="433"/>
        <end position="455"/>
    </location>
</feature>
<keyword evidence="4" id="KW-0433">Leucine-rich repeat</keyword>
<keyword evidence="8" id="KW-0391">Immunity</keyword>
<dbReference type="Proteomes" id="UP000005408">
    <property type="component" value="Unassembled WGS sequence"/>
</dbReference>
<dbReference type="GO" id="GO:0038023">
    <property type="term" value="F:signaling receptor activity"/>
    <property type="evidence" value="ECO:0007669"/>
    <property type="project" value="TreeGrafter"/>
</dbReference>
<dbReference type="FunFam" id="3.40.50.10140:FF:000001">
    <property type="entry name" value="Toll-like receptor 2"/>
    <property type="match status" value="1"/>
</dbReference>
<keyword evidence="6" id="KW-0732">Signal</keyword>
<keyword evidence="9 13" id="KW-1133">Transmembrane helix</keyword>
<keyword evidence="10 13" id="KW-0472">Membrane</keyword>
<dbReference type="PROSITE" id="PS50104">
    <property type="entry name" value="TIR"/>
    <property type="match status" value="1"/>
</dbReference>
<evidence type="ECO:0000259" key="14">
    <source>
        <dbReference type="PROSITE" id="PS50104"/>
    </source>
</evidence>
<dbReference type="Gene3D" id="3.80.10.10">
    <property type="entry name" value="Ribonuclease Inhibitor"/>
    <property type="match status" value="2"/>
</dbReference>
<dbReference type="Gene3D" id="3.40.50.10140">
    <property type="entry name" value="Toll/interleukin-1 receptor homology (TIR) domain"/>
    <property type="match status" value="1"/>
</dbReference>
<keyword evidence="7" id="KW-0677">Repeat</keyword>
<dbReference type="GO" id="GO:0045087">
    <property type="term" value="P:innate immune response"/>
    <property type="evidence" value="ECO:0007669"/>
    <property type="project" value="UniProtKB-KW"/>
</dbReference>
<keyword evidence="11" id="KW-0675">Receptor</keyword>
<evidence type="ECO:0000256" key="13">
    <source>
        <dbReference type="SAM" id="Phobius"/>
    </source>
</evidence>
<proteinExistence type="inferred from homology"/>
<dbReference type="Pfam" id="PF13855">
    <property type="entry name" value="LRR_8"/>
    <property type="match status" value="2"/>
</dbReference>
<dbReference type="SUPFAM" id="SSF52047">
    <property type="entry name" value="RNI-like"/>
    <property type="match status" value="1"/>
</dbReference>
<dbReference type="SUPFAM" id="SSF52200">
    <property type="entry name" value="Toll/Interleukin receptor TIR domain"/>
    <property type="match status" value="1"/>
</dbReference>
<organism evidence="15 16">
    <name type="scientific">Magallana gigas</name>
    <name type="common">Pacific oyster</name>
    <name type="synonym">Crassostrea gigas</name>
    <dbReference type="NCBI Taxonomy" id="29159"/>
    <lineage>
        <taxon>Eukaryota</taxon>
        <taxon>Metazoa</taxon>
        <taxon>Spiralia</taxon>
        <taxon>Lophotrochozoa</taxon>
        <taxon>Mollusca</taxon>
        <taxon>Bivalvia</taxon>
        <taxon>Autobranchia</taxon>
        <taxon>Pteriomorphia</taxon>
        <taxon>Ostreida</taxon>
        <taxon>Ostreoidea</taxon>
        <taxon>Ostreidae</taxon>
        <taxon>Magallana</taxon>
    </lineage>
</organism>
<dbReference type="GO" id="GO:0005886">
    <property type="term" value="C:plasma membrane"/>
    <property type="evidence" value="ECO:0007669"/>
    <property type="project" value="TreeGrafter"/>
</dbReference>
<evidence type="ECO:0000256" key="11">
    <source>
        <dbReference type="ARBA" id="ARBA00023170"/>
    </source>
</evidence>
<keyword evidence="5 13" id="KW-0812">Transmembrane</keyword>
<evidence type="ECO:0000256" key="3">
    <source>
        <dbReference type="ARBA" id="ARBA00022588"/>
    </source>
</evidence>
<dbReference type="Pfam" id="PF01582">
    <property type="entry name" value="TIR"/>
    <property type="match status" value="1"/>
</dbReference>
<evidence type="ECO:0000256" key="9">
    <source>
        <dbReference type="ARBA" id="ARBA00022989"/>
    </source>
</evidence>
<evidence type="ECO:0000313" key="16">
    <source>
        <dbReference type="Proteomes" id="UP000005408"/>
    </source>
</evidence>
<evidence type="ECO:0000313" key="15">
    <source>
        <dbReference type="EnsemblMetazoa" id="G25516.1:cds"/>
    </source>
</evidence>
<dbReference type="InterPro" id="IPR000157">
    <property type="entry name" value="TIR_dom"/>
</dbReference>
<comment type="subcellular location">
    <subcellularLocation>
        <location evidence="1">Membrane</location>
        <topology evidence="1">Single-pass type I membrane protein</topology>
    </subcellularLocation>
</comment>
<dbReference type="PROSITE" id="PS51450">
    <property type="entry name" value="LRR"/>
    <property type="match status" value="1"/>
</dbReference>
<dbReference type="SMART" id="SM00082">
    <property type="entry name" value="LRRCT"/>
    <property type="match status" value="1"/>
</dbReference>
<evidence type="ECO:0000256" key="4">
    <source>
        <dbReference type="ARBA" id="ARBA00022614"/>
    </source>
</evidence>
<evidence type="ECO:0000256" key="10">
    <source>
        <dbReference type="ARBA" id="ARBA00023136"/>
    </source>
</evidence>
<dbReference type="SMART" id="SM00255">
    <property type="entry name" value="TIR"/>
    <property type="match status" value="1"/>
</dbReference>
<dbReference type="GO" id="GO:0007165">
    <property type="term" value="P:signal transduction"/>
    <property type="evidence" value="ECO:0007669"/>
    <property type="project" value="InterPro"/>
</dbReference>
<evidence type="ECO:0000256" key="8">
    <source>
        <dbReference type="ARBA" id="ARBA00022859"/>
    </source>
</evidence>
<dbReference type="SMART" id="SM00369">
    <property type="entry name" value="LRR_TYP"/>
    <property type="match status" value="5"/>
</dbReference>
<evidence type="ECO:0000256" key="5">
    <source>
        <dbReference type="ARBA" id="ARBA00022692"/>
    </source>
</evidence>
<keyword evidence="3" id="KW-0399">Innate immunity</keyword>
<evidence type="ECO:0000256" key="1">
    <source>
        <dbReference type="ARBA" id="ARBA00004479"/>
    </source>
</evidence>
<dbReference type="InterPro" id="IPR000483">
    <property type="entry name" value="Cys-rich_flank_reg_C"/>
</dbReference>
<dbReference type="EnsemblMetazoa" id="G25516.1">
    <property type="protein sequence ID" value="G25516.1:cds"/>
    <property type="gene ID" value="G25516"/>
</dbReference>